<dbReference type="Proteomes" id="UP000573327">
    <property type="component" value="Unassembled WGS sequence"/>
</dbReference>
<keyword evidence="1" id="KW-0808">Transferase</keyword>
<sequence length="247" mass="27051">MRTDRGPLLRMQRTEAALNPHLTDIAPRLLRQIHTADWHFLVFEYVKGRPTDLGVGSTDLERVADTLTILYEQLTPAPVARTLPLAERWSAAPGWAALTDVHRPKLSRWAAANLPTLLAWEHRAPGLVSGDTLAHTDLSSSNFHLTADGRILVLDWAWPASAAPWVDTAFTALRLIGAGHHPADAEYWAASVPVWSKATPDAVTAFAVAVAGVRALRCATHPAPHLPGLASAAERWVRQRLEAPRLR</sequence>
<evidence type="ECO:0000313" key="2">
    <source>
        <dbReference type="Proteomes" id="UP000573327"/>
    </source>
</evidence>
<organism evidence="1 2">
    <name type="scientific">Kitasatospora gansuensis</name>
    <dbReference type="NCBI Taxonomy" id="258050"/>
    <lineage>
        <taxon>Bacteria</taxon>
        <taxon>Bacillati</taxon>
        <taxon>Actinomycetota</taxon>
        <taxon>Actinomycetes</taxon>
        <taxon>Kitasatosporales</taxon>
        <taxon>Streptomycetaceae</taxon>
        <taxon>Kitasatospora</taxon>
    </lineage>
</organism>
<reference evidence="1 2" key="1">
    <citation type="submission" date="2020-08" db="EMBL/GenBank/DDBJ databases">
        <title>Sequencing the genomes of 1000 actinobacteria strains.</title>
        <authorList>
            <person name="Klenk H.-P."/>
        </authorList>
    </citation>
    <scope>NUCLEOTIDE SEQUENCE [LARGE SCALE GENOMIC DNA]</scope>
    <source>
        <strain evidence="1 2">DSM 44786</strain>
    </source>
</reference>
<gene>
    <name evidence="1" type="ORF">F4556_005729</name>
</gene>
<dbReference type="RefSeq" id="WP_184921169.1">
    <property type="nucleotide sequence ID" value="NZ_JACHJR010000001.1"/>
</dbReference>
<proteinExistence type="predicted"/>
<dbReference type="EMBL" id="JACHJR010000001">
    <property type="protein sequence ID" value="MBB4950194.1"/>
    <property type="molecule type" value="Genomic_DNA"/>
</dbReference>
<keyword evidence="2" id="KW-1185">Reference proteome</keyword>
<dbReference type="AlphaFoldDB" id="A0A7W7SGU2"/>
<accession>A0A7W7SGU2</accession>
<dbReference type="InterPro" id="IPR011009">
    <property type="entry name" value="Kinase-like_dom_sf"/>
</dbReference>
<protein>
    <submittedName>
        <fullName evidence="1">Ser/Thr protein kinase RdoA (MazF antagonist)</fullName>
    </submittedName>
</protein>
<evidence type="ECO:0000313" key="1">
    <source>
        <dbReference type="EMBL" id="MBB4950194.1"/>
    </source>
</evidence>
<name>A0A7W7SGU2_9ACTN</name>
<dbReference type="SUPFAM" id="SSF56112">
    <property type="entry name" value="Protein kinase-like (PK-like)"/>
    <property type="match status" value="1"/>
</dbReference>
<keyword evidence="1" id="KW-0418">Kinase</keyword>
<dbReference type="GO" id="GO:0016301">
    <property type="term" value="F:kinase activity"/>
    <property type="evidence" value="ECO:0007669"/>
    <property type="project" value="UniProtKB-KW"/>
</dbReference>
<comment type="caution">
    <text evidence="1">The sequence shown here is derived from an EMBL/GenBank/DDBJ whole genome shotgun (WGS) entry which is preliminary data.</text>
</comment>